<proteinExistence type="predicted"/>
<keyword evidence="2" id="KW-1185">Reference proteome</keyword>
<evidence type="ECO:0000313" key="1">
    <source>
        <dbReference type="EMBL" id="CAH3127986.1"/>
    </source>
</evidence>
<protein>
    <submittedName>
        <fullName evidence="1">Uncharacterized protein</fullName>
    </submittedName>
</protein>
<organism evidence="1 2">
    <name type="scientific">Pocillopora meandrina</name>
    <dbReference type="NCBI Taxonomy" id="46732"/>
    <lineage>
        <taxon>Eukaryota</taxon>
        <taxon>Metazoa</taxon>
        <taxon>Cnidaria</taxon>
        <taxon>Anthozoa</taxon>
        <taxon>Hexacorallia</taxon>
        <taxon>Scleractinia</taxon>
        <taxon>Astrocoeniina</taxon>
        <taxon>Pocilloporidae</taxon>
        <taxon>Pocillopora</taxon>
    </lineage>
</organism>
<comment type="caution">
    <text evidence="1">The sequence shown here is derived from an EMBL/GenBank/DDBJ whole genome shotgun (WGS) entry which is preliminary data.</text>
</comment>
<dbReference type="Proteomes" id="UP001159428">
    <property type="component" value="Unassembled WGS sequence"/>
</dbReference>
<gene>
    <name evidence="1" type="ORF">PMEA_00013229</name>
</gene>
<evidence type="ECO:0000313" key="2">
    <source>
        <dbReference type="Proteomes" id="UP001159428"/>
    </source>
</evidence>
<name>A0AAU9WX36_9CNID</name>
<sequence>MSSEKGFTGLSLFHKYLYNLYGFDILNRLFYDAYHTVALNVVKNQLSRALELEMLDKTELDKQIDNFPWTGEFKDGRLPKQLGKDCKGIGYWKAESFQKFSFPMAECIMESQLTNAKEYKIVSPIARLTELHFHGGRNGWTPDMIKGHQKLAWRLNILLEEVQGLALSSDNVWCAVYERAVKEYVKTSHNGKNIEATFAHVESIREYSKSGIACSNETAKALCEMEPPSRDAFLIGSLSNIKPLTMGDQDKIAELLCVLSWKVPEATFVSKRCFKSDIAFNGTVFAFGDNFITSANGQEHIVQLQGFFSVNTDGNLNSLLGHGFLYPLHLTETGVSGFVKVESQPNPRSIMFKVANISRQVILYPYNDNLLTVVDYMRHHENCPWDMILVQSECCGDIWHGHVQSVDFVNRTVDVSFFIPSRRLTHYNTYVRESHGRSVRNVVAWDSIIGIAEGHWSSISTSVKAT</sequence>
<dbReference type="AlphaFoldDB" id="A0AAU9WX36"/>
<dbReference type="EMBL" id="CALNXJ010000023">
    <property type="protein sequence ID" value="CAH3127986.1"/>
    <property type="molecule type" value="Genomic_DNA"/>
</dbReference>
<reference evidence="1 2" key="1">
    <citation type="submission" date="2022-05" db="EMBL/GenBank/DDBJ databases">
        <authorList>
            <consortium name="Genoscope - CEA"/>
            <person name="William W."/>
        </authorList>
    </citation>
    <scope>NUCLEOTIDE SEQUENCE [LARGE SCALE GENOMIC DNA]</scope>
</reference>
<accession>A0AAU9WX36</accession>